<feature type="compositionally biased region" description="Low complexity" evidence="1">
    <location>
        <begin position="34"/>
        <end position="57"/>
    </location>
</feature>
<dbReference type="Pfam" id="PF13354">
    <property type="entry name" value="Beta-lactamase2"/>
    <property type="match status" value="2"/>
</dbReference>
<name>A0A2T0SRT5_9PSEU</name>
<dbReference type="PANTHER" id="PTHR35333:SF3">
    <property type="entry name" value="BETA-LACTAMASE-TYPE TRANSPEPTIDASE FOLD CONTAINING PROTEIN"/>
    <property type="match status" value="1"/>
</dbReference>
<comment type="caution">
    <text evidence="3">The sequence shown here is derived from an EMBL/GenBank/DDBJ whole genome shotgun (WGS) entry which is preliminary data.</text>
</comment>
<dbReference type="InterPro" id="IPR012338">
    <property type="entry name" value="Beta-lactam/transpept-like"/>
</dbReference>
<dbReference type="InterPro" id="IPR000871">
    <property type="entry name" value="Beta-lactam_class-A"/>
</dbReference>
<dbReference type="RefSeq" id="WP_106192593.1">
    <property type="nucleotide sequence ID" value="NZ_PVTF01000012.1"/>
</dbReference>
<gene>
    <name evidence="3" type="ORF">CLV43_11243</name>
</gene>
<dbReference type="InterPro" id="IPR045155">
    <property type="entry name" value="Beta-lactam_cat"/>
</dbReference>
<dbReference type="Proteomes" id="UP000239494">
    <property type="component" value="Unassembled WGS sequence"/>
</dbReference>
<evidence type="ECO:0000313" key="4">
    <source>
        <dbReference type="Proteomes" id="UP000239494"/>
    </source>
</evidence>
<dbReference type="GO" id="GO:0008800">
    <property type="term" value="F:beta-lactamase activity"/>
    <property type="evidence" value="ECO:0007669"/>
    <property type="project" value="InterPro"/>
</dbReference>
<feature type="region of interest" description="Disordered" evidence="1">
    <location>
        <begin position="34"/>
        <end position="72"/>
    </location>
</feature>
<dbReference type="Gene3D" id="3.40.710.10">
    <property type="entry name" value="DD-peptidase/beta-lactamase superfamily"/>
    <property type="match status" value="1"/>
</dbReference>
<feature type="domain" description="Beta-lactamase class A catalytic" evidence="2">
    <location>
        <begin position="134"/>
        <end position="275"/>
    </location>
</feature>
<organism evidence="3 4">
    <name type="scientific">Umezawaea tangerina</name>
    <dbReference type="NCBI Taxonomy" id="84725"/>
    <lineage>
        <taxon>Bacteria</taxon>
        <taxon>Bacillati</taxon>
        <taxon>Actinomycetota</taxon>
        <taxon>Actinomycetes</taxon>
        <taxon>Pseudonocardiales</taxon>
        <taxon>Pseudonocardiaceae</taxon>
        <taxon>Umezawaea</taxon>
    </lineage>
</organism>
<feature type="domain" description="Beta-lactamase class A catalytic" evidence="2">
    <location>
        <begin position="83"/>
        <end position="130"/>
    </location>
</feature>
<dbReference type="PANTHER" id="PTHR35333">
    <property type="entry name" value="BETA-LACTAMASE"/>
    <property type="match status" value="1"/>
</dbReference>
<accession>A0A2T0SRT5</accession>
<reference evidence="3 4" key="1">
    <citation type="submission" date="2018-03" db="EMBL/GenBank/DDBJ databases">
        <title>Genomic Encyclopedia of Archaeal and Bacterial Type Strains, Phase II (KMG-II): from individual species to whole genera.</title>
        <authorList>
            <person name="Goeker M."/>
        </authorList>
    </citation>
    <scope>NUCLEOTIDE SEQUENCE [LARGE SCALE GENOMIC DNA]</scope>
    <source>
        <strain evidence="3 4">DSM 44720</strain>
    </source>
</reference>
<dbReference type="GO" id="GO:0030655">
    <property type="term" value="P:beta-lactam antibiotic catabolic process"/>
    <property type="evidence" value="ECO:0007669"/>
    <property type="project" value="InterPro"/>
</dbReference>
<dbReference type="GO" id="GO:0046677">
    <property type="term" value="P:response to antibiotic"/>
    <property type="evidence" value="ECO:0007669"/>
    <property type="project" value="InterPro"/>
</dbReference>
<dbReference type="AlphaFoldDB" id="A0A2T0SRT5"/>
<evidence type="ECO:0000313" key="3">
    <source>
        <dbReference type="EMBL" id="PRY36119.1"/>
    </source>
</evidence>
<evidence type="ECO:0000256" key="1">
    <source>
        <dbReference type="SAM" id="MobiDB-lite"/>
    </source>
</evidence>
<protein>
    <submittedName>
        <fullName evidence="3">Beta-lactamase class A</fullName>
    </submittedName>
</protein>
<dbReference type="EMBL" id="PVTF01000012">
    <property type="protein sequence ID" value="PRY36119.1"/>
    <property type="molecule type" value="Genomic_DNA"/>
</dbReference>
<dbReference type="SUPFAM" id="SSF56601">
    <property type="entry name" value="beta-lactamase/transpeptidase-like"/>
    <property type="match status" value="1"/>
</dbReference>
<sequence>MVAIASSAFVAYDTGTPTAVQSAAADARVHAAPPLAAAAPSADPSTSSAPPTTTTTAPPAPQPDLGAGLASAEQVAGDSVDLGVAVLDLRTGDLVGSGGDKQFYSASLSKLLLVVDMLDRRAEGDLELSDDDLDLVDRALSYSDDGAMDVMWTRFDGMAAIDRVAARLGLTGTHAPDDPSQWGEVVVTADDMVHLYQYVLLKMPEADRDLVVDALSGAQEEAADGFDQFFGLLDQNARGSRAAYAKQGWMYYLPSDVYLHSAGVVDNRYAVAVLTVQSGVSTDTAKDKVAQIVGATLTPLPNT</sequence>
<evidence type="ECO:0000259" key="2">
    <source>
        <dbReference type="Pfam" id="PF13354"/>
    </source>
</evidence>
<proteinExistence type="predicted"/>
<keyword evidence="4" id="KW-1185">Reference proteome</keyword>